<organism evidence="1 2">
    <name type="scientific">Paraglomus brasilianum</name>
    <dbReference type="NCBI Taxonomy" id="144538"/>
    <lineage>
        <taxon>Eukaryota</taxon>
        <taxon>Fungi</taxon>
        <taxon>Fungi incertae sedis</taxon>
        <taxon>Mucoromycota</taxon>
        <taxon>Glomeromycotina</taxon>
        <taxon>Glomeromycetes</taxon>
        <taxon>Paraglomerales</taxon>
        <taxon>Paraglomeraceae</taxon>
        <taxon>Paraglomus</taxon>
    </lineage>
</organism>
<accession>A0A9N9CAY0</accession>
<gene>
    <name evidence="1" type="ORF">PBRASI_LOCUS7245</name>
</gene>
<sequence>MTQRIINIVDLSALQQEYETVVDFANDLLPNVFATTPQHVLANSHTVTSRSATFESQYNANGSPCVQYWRPSSDLIKKLRFLHEEAYAQFPCAPCCYCGRLLYPLKAAWVYRNSNSRFPFEELYPDVALLENLKRPNMFAICRACRNPPHKRCLRLCPIPPQIQAVPYGKRKYLSPVFLHSSLGRTDAEILGSHVNYRDRYFELFPDALRQIQHENLAHIE</sequence>
<comment type="caution">
    <text evidence="1">The sequence shown here is derived from an EMBL/GenBank/DDBJ whole genome shotgun (WGS) entry which is preliminary data.</text>
</comment>
<dbReference type="AlphaFoldDB" id="A0A9N9CAY0"/>
<evidence type="ECO:0000313" key="2">
    <source>
        <dbReference type="Proteomes" id="UP000789739"/>
    </source>
</evidence>
<keyword evidence="2" id="KW-1185">Reference proteome</keyword>
<protein>
    <submittedName>
        <fullName evidence="1">9931_t:CDS:1</fullName>
    </submittedName>
</protein>
<reference evidence="1" key="1">
    <citation type="submission" date="2021-06" db="EMBL/GenBank/DDBJ databases">
        <authorList>
            <person name="Kallberg Y."/>
            <person name="Tangrot J."/>
            <person name="Rosling A."/>
        </authorList>
    </citation>
    <scope>NUCLEOTIDE SEQUENCE</scope>
    <source>
        <strain evidence="1">BR232B</strain>
    </source>
</reference>
<proteinExistence type="predicted"/>
<dbReference type="EMBL" id="CAJVPI010001081">
    <property type="protein sequence ID" value="CAG8593381.1"/>
    <property type="molecule type" value="Genomic_DNA"/>
</dbReference>
<name>A0A9N9CAY0_9GLOM</name>
<evidence type="ECO:0000313" key="1">
    <source>
        <dbReference type="EMBL" id="CAG8593381.1"/>
    </source>
</evidence>
<dbReference type="Proteomes" id="UP000789739">
    <property type="component" value="Unassembled WGS sequence"/>
</dbReference>
<dbReference type="OrthoDB" id="2440770at2759"/>